<dbReference type="Gene3D" id="3.30.1490.190">
    <property type="match status" value="1"/>
</dbReference>
<dbReference type="STRING" id="525904.Tter_2058"/>
<dbReference type="AlphaFoldDB" id="D1CGU1"/>
<accession>D1CGU1</accession>
<dbReference type="Proteomes" id="UP000000323">
    <property type="component" value="Chromosome 2"/>
</dbReference>
<feature type="binding site" evidence="7">
    <location>
        <position position="144"/>
    </location>
    <ligand>
        <name>Zn(2+)</name>
        <dbReference type="ChEBI" id="CHEBI:29105"/>
    </ligand>
</feature>
<keyword evidence="4" id="KW-0805">Transcription regulation</keyword>
<dbReference type="EMBL" id="CP001826">
    <property type="protein sequence ID" value="ACZ42962.1"/>
    <property type="molecule type" value="Genomic_DNA"/>
</dbReference>
<keyword evidence="5" id="KW-0238">DNA-binding</keyword>
<keyword evidence="6" id="KW-0804">Transcription</keyword>
<dbReference type="InterPro" id="IPR043135">
    <property type="entry name" value="Fur_C"/>
</dbReference>
<dbReference type="Gene3D" id="1.10.10.10">
    <property type="entry name" value="Winged helix-like DNA-binding domain superfamily/Winged helix DNA-binding domain"/>
    <property type="match status" value="1"/>
</dbReference>
<dbReference type="RefSeq" id="WP_012875993.1">
    <property type="nucleotide sequence ID" value="NC_013526.1"/>
</dbReference>
<dbReference type="GO" id="GO:0045892">
    <property type="term" value="P:negative regulation of DNA-templated transcription"/>
    <property type="evidence" value="ECO:0007669"/>
    <property type="project" value="TreeGrafter"/>
</dbReference>
<feature type="binding site" evidence="7">
    <location>
        <position position="101"/>
    </location>
    <ligand>
        <name>Zn(2+)</name>
        <dbReference type="ChEBI" id="CHEBI:29105"/>
    </ligand>
</feature>
<feature type="binding site" evidence="7">
    <location>
        <position position="104"/>
    </location>
    <ligand>
        <name>Zn(2+)</name>
        <dbReference type="ChEBI" id="CHEBI:29105"/>
    </ligand>
</feature>
<keyword evidence="3 7" id="KW-0862">Zinc</keyword>
<evidence type="ECO:0000256" key="2">
    <source>
        <dbReference type="ARBA" id="ARBA00022491"/>
    </source>
</evidence>
<dbReference type="GO" id="GO:1900376">
    <property type="term" value="P:regulation of secondary metabolite biosynthetic process"/>
    <property type="evidence" value="ECO:0007669"/>
    <property type="project" value="TreeGrafter"/>
</dbReference>
<evidence type="ECO:0000313" key="9">
    <source>
        <dbReference type="Proteomes" id="UP000000323"/>
    </source>
</evidence>
<dbReference type="HOGENOM" id="CLU_096072_3_1_0"/>
<keyword evidence="2" id="KW-0678">Repressor</keyword>
<evidence type="ECO:0000256" key="4">
    <source>
        <dbReference type="ARBA" id="ARBA00023015"/>
    </source>
</evidence>
<reference evidence="9" key="1">
    <citation type="journal article" date="2010" name="Stand. Genomic Sci.">
        <title>Complete genome sequence of 'Thermobaculum terrenum' type strain (YNP1).</title>
        <authorList>
            <person name="Kiss H."/>
            <person name="Cleland D."/>
            <person name="Lapidus A."/>
            <person name="Lucas S."/>
            <person name="Glavina Del Rio T."/>
            <person name="Nolan M."/>
            <person name="Tice H."/>
            <person name="Han C."/>
            <person name="Goodwin L."/>
            <person name="Pitluck S."/>
            <person name="Liolios K."/>
            <person name="Ivanova N."/>
            <person name="Mavromatis K."/>
            <person name="Ovchinnikova G."/>
            <person name="Pati A."/>
            <person name="Chen A."/>
            <person name="Palaniappan K."/>
            <person name="Land M."/>
            <person name="Hauser L."/>
            <person name="Chang Y."/>
            <person name="Jeffries C."/>
            <person name="Lu M."/>
            <person name="Brettin T."/>
            <person name="Detter J."/>
            <person name="Goker M."/>
            <person name="Tindall B."/>
            <person name="Beck B."/>
            <person name="McDermott T."/>
            <person name="Woyke T."/>
            <person name="Bristow J."/>
            <person name="Eisen J."/>
            <person name="Markowitz V."/>
            <person name="Hugenholtz P."/>
            <person name="Kyrpides N."/>
            <person name="Klenk H."/>
            <person name="Cheng J."/>
        </authorList>
    </citation>
    <scope>NUCLEOTIDE SEQUENCE [LARGE SCALE GENOMIC DNA]</scope>
    <source>
        <strain evidence="9">ATCC BAA-798 / YNP1</strain>
    </source>
</reference>
<dbReference type="eggNOG" id="COG0735">
    <property type="taxonomic scope" value="Bacteria"/>
</dbReference>
<sequence length="145" mass="17025">MADQAPKMTMESAVEVLKRQGCRITPQRIMILEYLLSTDDHVTAEELYEQVKLMYPHISFSTVYRTLELLRDAGLITQTDLGKGTWSYHPIDRADHHHLICLGCGEMWEIPQDTFDEVHRQIMERYSFDALMVHYAIYGRCERCR</sequence>
<evidence type="ECO:0000256" key="6">
    <source>
        <dbReference type="ARBA" id="ARBA00023163"/>
    </source>
</evidence>
<dbReference type="GO" id="GO:0008270">
    <property type="term" value="F:zinc ion binding"/>
    <property type="evidence" value="ECO:0007669"/>
    <property type="project" value="TreeGrafter"/>
</dbReference>
<comment type="cofactor">
    <cofactor evidence="7">
        <name>Zn(2+)</name>
        <dbReference type="ChEBI" id="CHEBI:29105"/>
    </cofactor>
    <text evidence="7">Binds 1 zinc ion per subunit.</text>
</comment>
<dbReference type="CDD" id="cd07153">
    <property type="entry name" value="Fur_like"/>
    <property type="match status" value="1"/>
</dbReference>
<dbReference type="Pfam" id="PF01475">
    <property type="entry name" value="FUR"/>
    <property type="match status" value="1"/>
</dbReference>
<dbReference type="InterPro" id="IPR036390">
    <property type="entry name" value="WH_DNA-bd_sf"/>
</dbReference>
<gene>
    <name evidence="8" type="ordered locus">Tter_2058</name>
</gene>
<dbReference type="PANTHER" id="PTHR33202:SF7">
    <property type="entry name" value="FERRIC UPTAKE REGULATION PROTEIN"/>
    <property type="match status" value="1"/>
</dbReference>
<keyword evidence="9" id="KW-1185">Reference proteome</keyword>
<dbReference type="GO" id="GO:0003700">
    <property type="term" value="F:DNA-binding transcription factor activity"/>
    <property type="evidence" value="ECO:0007669"/>
    <property type="project" value="InterPro"/>
</dbReference>
<evidence type="ECO:0000256" key="7">
    <source>
        <dbReference type="PIRSR" id="PIRSR602481-1"/>
    </source>
</evidence>
<dbReference type="InterPro" id="IPR036388">
    <property type="entry name" value="WH-like_DNA-bd_sf"/>
</dbReference>
<evidence type="ECO:0000313" key="8">
    <source>
        <dbReference type="EMBL" id="ACZ42962.1"/>
    </source>
</evidence>
<dbReference type="SUPFAM" id="SSF46785">
    <property type="entry name" value="Winged helix' DNA-binding domain"/>
    <property type="match status" value="1"/>
</dbReference>
<evidence type="ECO:0000256" key="5">
    <source>
        <dbReference type="ARBA" id="ARBA00023125"/>
    </source>
</evidence>
<protein>
    <submittedName>
        <fullName evidence="8">Ferric uptake regulator, Fur family</fullName>
    </submittedName>
</protein>
<organism evidence="8 9">
    <name type="scientific">Thermobaculum terrenum (strain ATCC BAA-798 / CCMEE 7001 / YNP1)</name>
    <dbReference type="NCBI Taxonomy" id="525904"/>
    <lineage>
        <taxon>Bacteria</taxon>
        <taxon>Bacillati</taxon>
        <taxon>Chloroflexota</taxon>
        <taxon>Chloroflexia</taxon>
        <taxon>Candidatus Thermobaculales</taxon>
        <taxon>Candidatus Thermobaculaceae</taxon>
        <taxon>Thermobaculum</taxon>
    </lineage>
</organism>
<dbReference type="InterPro" id="IPR002481">
    <property type="entry name" value="FUR"/>
</dbReference>
<comment type="similarity">
    <text evidence="1">Belongs to the Fur family.</text>
</comment>
<name>D1CGU1_THET1</name>
<proteinExistence type="inferred from homology"/>
<evidence type="ECO:0000256" key="1">
    <source>
        <dbReference type="ARBA" id="ARBA00007957"/>
    </source>
</evidence>
<evidence type="ECO:0000256" key="3">
    <source>
        <dbReference type="ARBA" id="ARBA00022833"/>
    </source>
</evidence>
<dbReference type="PANTHER" id="PTHR33202">
    <property type="entry name" value="ZINC UPTAKE REGULATION PROTEIN"/>
    <property type="match status" value="1"/>
</dbReference>
<dbReference type="KEGG" id="ttr:Tter_2058"/>
<feature type="binding site" evidence="7">
    <location>
        <position position="141"/>
    </location>
    <ligand>
        <name>Zn(2+)</name>
        <dbReference type="ChEBI" id="CHEBI:29105"/>
    </ligand>
</feature>
<dbReference type="GO" id="GO:0000976">
    <property type="term" value="F:transcription cis-regulatory region binding"/>
    <property type="evidence" value="ECO:0007669"/>
    <property type="project" value="TreeGrafter"/>
</dbReference>
<keyword evidence="7" id="KW-0479">Metal-binding</keyword>